<dbReference type="InterPro" id="IPR020846">
    <property type="entry name" value="MFS_dom"/>
</dbReference>
<keyword evidence="5 6" id="KW-0472">Membrane</keyword>
<evidence type="ECO:0000313" key="8">
    <source>
        <dbReference type="EMBL" id="KXV14817.1"/>
    </source>
</evidence>
<evidence type="ECO:0000259" key="7">
    <source>
        <dbReference type="PROSITE" id="PS50850"/>
    </source>
</evidence>
<feature type="transmembrane region" description="Helical" evidence="6">
    <location>
        <begin position="246"/>
        <end position="265"/>
    </location>
</feature>
<keyword evidence="8" id="KW-0762">Sugar transport</keyword>
<feature type="transmembrane region" description="Helical" evidence="6">
    <location>
        <begin position="337"/>
        <end position="359"/>
    </location>
</feature>
<dbReference type="PATRIC" id="fig|178901.13.peg.1069"/>
<dbReference type="CDD" id="cd17324">
    <property type="entry name" value="MFS_NepI_like"/>
    <property type="match status" value="1"/>
</dbReference>
<feature type="transmembrane region" description="Helical" evidence="6">
    <location>
        <begin position="81"/>
        <end position="104"/>
    </location>
</feature>
<keyword evidence="3 6" id="KW-0812">Transmembrane</keyword>
<dbReference type="EMBL" id="LHZF01000170">
    <property type="protein sequence ID" value="KXV14817.1"/>
    <property type="molecule type" value="Genomic_DNA"/>
</dbReference>
<feature type="transmembrane region" description="Helical" evidence="6">
    <location>
        <begin position="140"/>
        <end position="161"/>
    </location>
</feature>
<reference evidence="8 9" key="1">
    <citation type="submission" date="2015-06" db="EMBL/GenBank/DDBJ databases">
        <title>Improved classification and identification of acetic acid bacteria using matrix-assisted laser desorption/ionization time-of-flight mass spectrometry; Gluconobacter nephelii and Gluconobacter uchimurae are later heterotypic synonyms of Gluconobacter japonicus and Gluconobacter oxydans, respectively.</title>
        <authorList>
            <person name="Li L."/>
            <person name="Cleenwerck I."/>
            <person name="De Vuyst L."/>
            <person name="Vandamme P."/>
        </authorList>
    </citation>
    <scope>NUCLEOTIDE SEQUENCE [LARGE SCALE GENOMIC DNA]</scope>
    <source>
        <strain evidence="8 9">LMG 1552</strain>
    </source>
</reference>
<evidence type="ECO:0000256" key="6">
    <source>
        <dbReference type="SAM" id="Phobius"/>
    </source>
</evidence>
<evidence type="ECO:0000256" key="2">
    <source>
        <dbReference type="ARBA" id="ARBA00022475"/>
    </source>
</evidence>
<organism evidence="8 9">
    <name type="scientific">Acetobacter malorum</name>
    <dbReference type="NCBI Taxonomy" id="178901"/>
    <lineage>
        <taxon>Bacteria</taxon>
        <taxon>Pseudomonadati</taxon>
        <taxon>Pseudomonadota</taxon>
        <taxon>Alphaproteobacteria</taxon>
        <taxon>Acetobacterales</taxon>
        <taxon>Acetobacteraceae</taxon>
        <taxon>Acetobacter</taxon>
    </lineage>
</organism>
<feature type="transmembrane region" description="Helical" evidence="6">
    <location>
        <begin position="167"/>
        <end position="192"/>
    </location>
</feature>
<dbReference type="PANTHER" id="PTHR43124">
    <property type="entry name" value="PURINE EFFLUX PUMP PBUE"/>
    <property type="match status" value="1"/>
</dbReference>
<evidence type="ECO:0000256" key="5">
    <source>
        <dbReference type="ARBA" id="ARBA00023136"/>
    </source>
</evidence>
<dbReference type="GO" id="GO:0022857">
    <property type="term" value="F:transmembrane transporter activity"/>
    <property type="evidence" value="ECO:0007669"/>
    <property type="project" value="InterPro"/>
</dbReference>
<sequence>MKTVFSTLPVSTRIGLVALCAATFTAITSELAPVGLLLDMARAFNISAGRAGLAVSAYALIVTVAAVPLTVLTARVERKRLLLIALSGYVVSNLISAFAPTFGLVCFGRAIGGGAHALLMSMVSAYAAHLVPKKLTGRAISFVFGGASMGGVLGVPGTAAISQLAGWRVALVVVAALAAVLTVLIAVCLPPVIKPAGRPSGPYKVPRESVRAFAWVISANALFFIAHNVVYTYIAPLLMAHGLPEASVSVALLFIGVFSLSGLWASGLMVDRWPRAGVLASGMAISLGIALLGGQFMPAWGGVGVAALWCAGYASIIPFMMSGAIRARATTADTAGAAINSTSNLGILLGSALGGQLLAVYGVSVLVPVALGVCALSMLVILLSGNAFPAHLGEHEDEEAAEQVCAERGPLMT</sequence>
<feature type="transmembrane region" description="Helical" evidence="6">
    <location>
        <begin position="212"/>
        <end position="234"/>
    </location>
</feature>
<dbReference type="Proteomes" id="UP000075526">
    <property type="component" value="Unassembled WGS sequence"/>
</dbReference>
<dbReference type="SUPFAM" id="SSF103473">
    <property type="entry name" value="MFS general substrate transporter"/>
    <property type="match status" value="1"/>
</dbReference>
<protein>
    <submittedName>
        <fullName evidence="8">Sugar transporter</fullName>
    </submittedName>
</protein>
<dbReference type="Pfam" id="PF07690">
    <property type="entry name" value="MFS_1"/>
    <property type="match status" value="1"/>
</dbReference>
<evidence type="ECO:0000256" key="3">
    <source>
        <dbReference type="ARBA" id="ARBA00022692"/>
    </source>
</evidence>
<dbReference type="PANTHER" id="PTHR43124:SF3">
    <property type="entry name" value="CHLORAMPHENICOL EFFLUX PUMP RV0191"/>
    <property type="match status" value="1"/>
</dbReference>
<accession>A0A149RLB2</accession>
<evidence type="ECO:0000256" key="4">
    <source>
        <dbReference type="ARBA" id="ARBA00022989"/>
    </source>
</evidence>
<dbReference type="GO" id="GO:0005886">
    <property type="term" value="C:plasma membrane"/>
    <property type="evidence" value="ECO:0007669"/>
    <property type="project" value="UniProtKB-SubCell"/>
</dbReference>
<feature type="domain" description="Major facilitator superfamily (MFS) profile" evidence="7">
    <location>
        <begin position="14"/>
        <end position="389"/>
    </location>
</feature>
<feature type="transmembrane region" description="Helical" evidence="6">
    <location>
        <begin position="365"/>
        <end position="383"/>
    </location>
</feature>
<dbReference type="AlphaFoldDB" id="A0A149RLB2"/>
<dbReference type="InterPro" id="IPR050189">
    <property type="entry name" value="MFS_Efflux_Transporters"/>
</dbReference>
<feature type="transmembrane region" description="Helical" evidence="6">
    <location>
        <begin position="277"/>
        <end position="297"/>
    </location>
</feature>
<feature type="transmembrane region" description="Helical" evidence="6">
    <location>
        <begin position="110"/>
        <end position="128"/>
    </location>
</feature>
<dbReference type="InterPro" id="IPR011701">
    <property type="entry name" value="MFS"/>
</dbReference>
<name>A0A149RLB2_9PROT</name>
<comment type="caution">
    <text evidence="8">The sequence shown here is derived from an EMBL/GenBank/DDBJ whole genome shotgun (WGS) entry which is preliminary data.</text>
</comment>
<gene>
    <name evidence="8" type="ORF">AD933_10605</name>
</gene>
<keyword evidence="2" id="KW-1003">Cell membrane</keyword>
<evidence type="ECO:0000313" key="9">
    <source>
        <dbReference type="Proteomes" id="UP000075526"/>
    </source>
</evidence>
<evidence type="ECO:0000256" key="1">
    <source>
        <dbReference type="ARBA" id="ARBA00004651"/>
    </source>
</evidence>
<proteinExistence type="predicted"/>
<keyword evidence="4 6" id="KW-1133">Transmembrane helix</keyword>
<dbReference type="Gene3D" id="1.20.1250.20">
    <property type="entry name" value="MFS general substrate transporter like domains"/>
    <property type="match status" value="1"/>
</dbReference>
<feature type="transmembrane region" description="Helical" evidence="6">
    <location>
        <begin position="303"/>
        <end position="325"/>
    </location>
</feature>
<feature type="transmembrane region" description="Helical" evidence="6">
    <location>
        <begin position="55"/>
        <end position="74"/>
    </location>
</feature>
<dbReference type="InterPro" id="IPR036259">
    <property type="entry name" value="MFS_trans_sf"/>
</dbReference>
<dbReference type="PROSITE" id="PS50850">
    <property type="entry name" value="MFS"/>
    <property type="match status" value="1"/>
</dbReference>
<comment type="subcellular location">
    <subcellularLocation>
        <location evidence="1">Cell membrane</location>
        <topology evidence="1">Multi-pass membrane protein</topology>
    </subcellularLocation>
</comment>
<keyword evidence="8" id="KW-0813">Transport</keyword>